<keyword evidence="6" id="KW-1185">Reference proteome</keyword>
<keyword evidence="2" id="KW-0808">Transferase</keyword>
<reference evidence="5 6" key="1">
    <citation type="submission" date="2019-12" db="EMBL/GenBank/DDBJ databases">
        <title>Roseobacter cerasinus sp. nov., isolated from seawater around aquaculture.</title>
        <authorList>
            <person name="Muramatsu S."/>
            <person name="Takabe Y."/>
            <person name="Mori K."/>
            <person name="Takaichi S."/>
            <person name="Hanada S."/>
        </authorList>
    </citation>
    <scope>NUCLEOTIDE SEQUENCE [LARGE SCALE GENOMIC DNA]</scope>
    <source>
        <strain evidence="5 6">AI77</strain>
    </source>
</reference>
<dbReference type="PANTHER" id="PTHR43464">
    <property type="entry name" value="METHYLTRANSFERASE"/>
    <property type="match status" value="1"/>
</dbReference>
<dbReference type="SUPFAM" id="SSF53335">
    <property type="entry name" value="S-adenosyl-L-methionine-dependent methyltransferases"/>
    <property type="match status" value="1"/>
</dbReference>
<keyword evidence="3" id="KW-0949">S-adenosyl-L-methionine</keyword>
<dbReference type="GO" id="GO:0008168">
    <property type="term" value="F:methyltransferase activity"/>
    <property type="evidence" value="ECO:0007669"/>
    <property type="project" value="UniProtKB-KW"/>
</dbReference>
<dbReference type="PANTHER" id="PTHR43464:SF19">
    <property type="entry name" value="UBIQUINONE BIOSYNTHESIS O-METHYLTRANSFERASE, MITOCHONDRIAL"/>
    <property type="match status" value="1"/>
</dbReference>
<dbReference type="EMBL" id="BLIV01000003">
    <property type="protein sequence ID" value="GFE50143.1"/>
    <property type="molecule type" value="Genomic_DNA"/>
</dbReference>
<proteinExistence type="predicted"/>
<evidence type="ECO:0000256" key="3">
    <source>
        <dbReference type="ARBA" id="ARBA00022691"/>
    </source>
</evidence>
<evidence type="ECO:0000313" key="6">
    <source>
        <dbReference type="Proteomes" id="UP000436522"/>
    </source>
</evidence>
<dbReference type="InterPro" id="IPR041698">
    <property type="entry name" value="Methyltransf_25"/>
</dbReference>
<comment type="caution">
    <text evidence="5">The sequence shown here is derived from an EMBL/GenBank/DDBJ whole genome shotgun (WGS) entry which is preliminary data.</text>
</comment>
<keyword evidence="1" id="KW-0489">Methyltransferase</keyword>
<dbReference type="Pfam" id="PF13649">
    <property type="entry name" value="Methyltransf_25"/>
    <property type="match status" value="1"/>
</dbReference>
<accession>A0A640VPH2</accession>
<dbReference type="OrthoDB" id="9807911at2"/>
<evidence type="ECO:0000313" key="5">
    <source>
        <dbReference type="EMBL" id="GFE50143.1"/>
    </source>
</evidence>
<gene>
    <name evidence="5" type="ORF">So717_18960</name>
</gene>
<dbReference type="Proteomes" id="UP000436522">
    <property type="component" value="Unassembled WGS sequence"/>
</dbReference>
<organism evidence="5 6">
    <name type="scientific">Roseobacter cerasinus</name>
    <dbReference type="NCBI Taxonomy" id="2602289"/>
    <lineage>
        <taxon>Bacteria</taxon>
        <taxon>Pseudomonadati</taxon>
        <taxon>Pseudomonadota</taxon>
        <taxon>Alphaproteobacteria</taxon>
        <taxon>Rhodobacterales</taxon>
        <taxon>Roseobacteraceae</taxon>
        <taxon>Roseobacter</taxon>
    </lineage>
</organism>
<evidence type="ECO:0000259" key="4">
    <source>
        <dbReference type="Pfam" id="PF13649"/>
    </source>
</evidence>
<dbReference type="RefSeq" id="WP_159976578.1">
    <property type="nucleotide sequence ID" value="NZ_BLIV01000003.1"/>
</dbReference>
<sequence>MTQGYLDKVYAARAPEDTRTLYDAWSASYDAEVRENGYVTPNRCAEALARSVSDLTRPVLDFGCGTGLSGLALKLAGFETVDGVDLSPEMLQQARAKRLYRQLELCTVEGALPVEIDDYAAVAAIGVIGAGAAPISVFDDLMHGLRRGALLVMSLNDHALQDPANEGRICEWTDCGAARLLVRERGPHLPGIGLKSNVYILEKT</sequence>
<dbReference type="CDD" id="cd02440">
    <property type="entry name" value="AdoMet_MTases"/>
    <property type="match status" value="1"/>
</dbReference>
<evidence type="ECO:0000256" key="2">
    <source>
        <dbReference type="ARBA" id="ARBA00022679"/>
    </source>
</evidence>
<feature type="domain" description="Methyltransferase" evidence="4">
    <location>
        <begin position="59"/>
        <end position="124"/>
    </location>
</feature>
<dbReference type="AlphaFoldDB" id="A0A640VPH2"/>
<evidence type="ECO:0000256" key="1">
    <source>
        <dbReference type="ARBA" id="ARBA00022603"/>
    </source>
</evidence>
<dbReference type="InterPro" id="IPR029063">
    <property type="entry name" value="SAM-dependent_MTases_sf"/>
</dbReference>
<dbReference type="Gene3D" id="3.40.50.150">
    <property type="entry name" value="Vaccinia Virus protein VP39"/>
    <property type="match status" value="1"/>
</dbReference>
<name>A0A640VPH2_9RHOB</name>
<protein>
    <recommendedName>
        <fullName evidence="4">Methyltransferase domain-containing protein</fullName>
    </recommendedName>
</protein>
<dbReference type="GO" id="GO:0032259">
    <property type="term" value="P:methylation"/>
    <property type="evidence" value="ECO:0007669"/>
    <property type="project" value="UniProtKB-KW"/>
</dbReference>